<name>A0A2P2KUJ0_RHIMU</name>
<sequence>MIQPKNEKGTFFTTFFRFFFFPPPFLQSNQEQSIKQLFNIFNASTLTMSL</sequence>
<dbReference type="EMBL" id="GGEC01028894">
    <property type="protein sequence ID" value="MBX09378.1"/>
    <property type="molecule type" value="Transcribed_RNA"/>
</dbReference>
<accession>A0A2P2KUJ0</accession>
<evidence type="ECO:0000313" key="1">
    <source>
        <dbReference type="EMBL" id="MBX09378.1"/>
    </source>
</evidence>
<protein>
    <submittedName>
        <fullName evidence="1">Uncharacterized protein</fullName>
    </submittedName>
</protein>
<proteinExistence type="predicted"/>
<dbReference type="AlphaFoldDB" id="A0A2P2KUJ0"/>
<reference evidence="1" key="1">
    <citation type="submission" date="2018-02" db="EMBL/GenBank/DDBJ databases">
        <title>Rhizophora mucronata_Transcriptome.</title>
        <authorList>
            <person name="Meera S.P."/>
            <person name="Sreeshan A."/>
            <person name="Augustine A."/>
        </authorList>
    </citation>
    <scope>NUCLEOTIDE SEQUENCE</scope>
    <source>
        <tissue evidence="1">Leaf</tissue>
    </source>
</reference>
<organism evidence="1">
    <name type="scientific">Rhizophora mucronata</name>
    <name type="common">Asiatic mangrove</name>
    <dbReference type="NCBI Taxonomy" id="61149"/>
    <lineage>
        <taxon>Eukaryota</taxon>
        <taxon>Viridiplantae</taxon>
        <taxon>Streptophyta</taxon>
        <taxon>Embryophyta</taxon>
        <taxon>Tracheophyta</taxon>
        <taxon>Spermatophyta</taxon>
        <taxon>Magnoliopsida</taxon>
        <taxon>eudicotyledons</taxon>
        <taxon>Gunneridae</taxon>
        <taxon>Pentapetalae</taxon>
        <taxon>rosids</taxon>
        <taxon>fabids</taxon>
        <taxon>Malpighiales</taxon>
        <taxon>Rhizophoraceae</taxon>
        <taxon>Rhizophora</taxon>
    </lineage>
</organism>